<dbReference type="AlphaFoldDB" id="A0A931CCY2"/>
<protein>
    <submittedName>
        <fullName evidence="2">Uncharacterized protein</fullName>
    </submittedName>
</protein>
<evidence type="ECO:0000256" key="1">
    <source>
        <dbReference type="SAM" id="Phobius"/>
    </source>
</evidence>
<organism evidence="2 3">
    <name type="scientific">Actinoplanes aureus</name>
    <dbReference type="NCBI Taxonomy" id="2792083"/>
    <lineage>
        <taxon>Bacteria</taxon>
        <taxon>Bacillati</taxon>
        <taxon>Actinomycetota</taxon>
        <taxon>Actinomycetes</taxon>
        <taxon>Micromonosporales</taxon>
        <taxon>Micromonosporaceae</taxon>
        <taxon>Actinoplanes</taxon>
    </lineage>
</organism>
<dbReference type="RefSeq" id="WP_196415632.1">
    <property type="nucleotide sequence ID" value="NZ_JADQTO010000009.1"/>
</dbReference>
<keyword evidence="1" id="KW-1133">Transmembrane helix</keyword>
<keyword evidence="1" id="KW-0812">Transmembrane</keyword>
<gene>
    <name evidence="2" type="ORF">I4J89_20630</name>
</gene>
<keyword evidence="3" id="KW-1185">Reference proteome</keyword>
<reference evidence="2" key="1">
    <citation type="submission" date="2020-11" db="EMBL/GenBank/DDBJ databases">
        <title>Isolation and identification of active actinomycetes.</title>
        <authorList>
            <person name="Sun X."/>
        </authorList>
    </citation>
    <scope>NUCLEOTIDE SEQUENCE</scope>
    <source>
        <strain evidence="2">NEAU-A11</strain>
    </source>
</reference>
<dbReference type="EMBL" id="JADQTO010000009">
    <property type="protein sequence ID" value="MBG0563853.1"/>
    <property type="molecule type" value="Genomic_DNA"/>
</dbReference>
<evidence type="ECO:0000313" key="2">
    <source>
        <dbReference type="EMBL" id="MBG0563853.1"/>
    </source>
</evidence>
<comment type="caution">
    <text evidence="2">The sequence shown here is derived from an EMBL/GenBank/DDBJ whole genome shotgun (WGS) entry which is preliminary data.</text>
</comment>
<proteinExistence type="predicted"/>
<dbReference type="Proteomes" id="UP000598146">
    <property type="component" value="Unassembled WGS sequence"/>
</dbReference>
<evidence type="ECO:0000313" key="3">
    <source>
        <dbReference type="Proteomes" id="UP000598146"/>
    </source>
</evidence>
<feature type="transmembrane region" description="Helical" evidence="1">
    <location>
        <begin position="12"/>
        <end position="31"/>
    </location>
</feature>
<sequence length="70" mass="7989">MSAKKQSDGRWAPWWVYVVIIVGANYAKQYFVRDWPVAVNAAITLVLVGSLYLGITAVYRSMRSADRPRR</sequence>
<accession>A0A931CCY2</accession>
<keyword evidence="1" id="KW-0472">Membrane</keyword>
<name>A0A931CCY2_9ACTN</name>
<feature type="transmembrane region" description="Helical" evidence="1">
    <location>
        <begin position="37"/>
        <end position="59"/>
    </location>
</feature>